<evidence type="ECO:0000259" key="2">
    <source>
        <dbReference type="SMART" id="SM00672"/>
    </source>
</evidence>
<dbReference type="RefSeq" id="WP_345972415.1">
    <property type="nucleotide sequence ID" value="NZ_CP147920.1"/>
</dbReference>
<dbReference type="SMART" id="SM00672">
    <property type="entry name" value="CAP10"/>
    <property type="match status" value="1"/>
</dbReference>
<dbReference type="Proteomes" id="UP001447842">
    <property type="component" value="Chromosome"/>
</dbReference>
<feature type="domain" description="Glycosyl transferase CAP10" evidence="2">
    <location>
        <begin position="101"/>
        <end position="326"/>
    </location>
</feature>
<reference evidence="3 4" key="1">
    <citation type="submission" date="2024-03" db="EMBL/GenBank/DDBJ databases">
        <title>Sulfurimonas sp. HSL3-1.</title>
        <authorList>
            <person name="Wang S."/>
        </authorList>
    </citation>
    <scope>NUCLEOTIDE SEQUENCE [LARGE SCALE GENOMIC DNA]</scope>
    <source>
        <strain evidence="3 4">HSL3-1</strain>
    </source>
</reference>
<dbReference type="GO" id="GO:0016740">
    <property type="term" value="F:transferase activity"/>
    <property type="evidence" value="ECO:0007669"/>
    <property type="project" value="UniProtKB-KW"/>
</dbReference>
<dbReference type="InterPro" id="IPR006598">
    <property type="entry name" value="CAP10"/>
</dbReference>
<gene>
    <name evidence="3" type="ORF">WCY31_11045</name>
</gene>
<sequence length="362" mass="42579">MPKITMPRAGAEGCMAMWNSRYLRIDVDRNSKFTYYLQNVLAYPLPGVLFRPRRDALLEKGKTDREVQERLHYYNRCDAAFRLGSEAQSLDAFRKVKKKTYFFDLYGWWRYFRPECRSAYLFGDITHVPPQPTLVKSRPIAGDNRNSVLMNLNKVRHFVFVNDALPFEAKKNMAVWRGKAYGKHRRAFVKRFYNHPRCDIGQTNTKFETEVPWQKGRMTLKEQLRYKFVISIEGNDVASNLKWIMSSNSLALMARPKYETWFMEGTLIPDYHYVLLKDDYSDLEEKIAYYSAHPEEAKAIIANAHRHVARFRDAEREAVVSLSVMEKYFERSGQLEAGTPHPRRRSRPAWRLKRPRLAALGI</sequence>
<protein>
    <submittedName>
        <fullName evidence="3">Glycosyl transferase family 90</fullName>
    </submittedName>
</protein>
<dbReference type="PANTHER" id="PTHR12203">
    <property type="entry name" value="KDEL LYS-ASP-GLU-LEU CONTAINING - RELATED"/>
    <property type="match status" value="1"/>
</dbReference>
<evidence type="ECO:0000256" key="1">
    <source>
        <dbReference type="ARBA" id="ARBA00022679"/>
    </source>
</evidence>
<dbReference type="EMBL" id="CP147920">
    <property type="protein sequence ID" value="XAU14767.1"/>
    <property type="molecule type" value="Genomic_DNA"/>
</dbReference>
<keyword evidence="4" id="KW-1185">Reference proteome</keyword>
<dbReference type="InterPro" id="IPR051091">
    <property type="entry name" value="O-Glucosyltr/Glycosyltrsf_90"/>
</dbReference>
<evidence type="ECO:0000313" key="4">
    <source>
        <dbReference type="Proteomes" id="UP001447842"/>
    </source>
</evidence>
<proteinExistence type="predicted"/>
<evidence type="ECO:0000313" key="3">
    <source>
        <dbReference type="EMBL" id="XAU14767.1"/>
    </source>
</evidence>
<dbReference type="PANTHER" id="PTHR12203:SF35">
    <property type="entry name" value="PROTEIN O-GLUCOSYLTRANSFERASE 1"/>
    <property type="match status" value="1"/>
</dbReference>
<keyword evidence="1 3" id="KW-0808">Transferase</keyword>
<dbReference type="Pfam" id="PF05686">
    <property type="entry name" value="Glyco_transf_90"/>
    <property type="match status" value="1"/>
</dbReference>
<name>A0ABZ3HBK5_9BACT</name>
<organism evidence="3 4">
    <name type="scientific">Sulfurimonas diazotrophicus</name>
    <dbReference type="NCBI Taxonomy" id="3131939"/>
    <lineage>
        <taxon>Bacteria</taxon>
        <taxon>Pseudomonadati</taxon>
        <taxon>Campylobacterota</taxon>
        <taxon>Epsilonproteobacteria</taxon>
        <taxon>Campylobacterales</taxon>
        <taxon>Sulfurimonadaceae</taxon>
        <taxon>Sulfurimonas</taxon>
    </lineage>
</organism>
<accession>A0ABZ3HBK5</accession>